<evidence type="ECO:0000256" key="2">
    <source>
        <dbReference type="SAM" id="Phobius"/>
    </source>
</evidence>
<gene>
    <name evidence="3" type="ORF">MNQ99_09320</name>
</gene>
<keyword evidence="2" id="KW-1133">Transmembrane helix</keyword>
<feature type="region of interest" description="Disordered" evidence="1">
    <location>
        <begin position="52"/>
        <end position="77"/>
    </location>
</feature>
<proteinExistence type="predicted"/>
<organism evidence="3 4">
    <name type="scientific">Arthrobacter sulfonylureivorans</name>
    <dbReference type="NCBI Taxonomy" id="2486855"/>
    <lineage>
        <taxon>Bacteria</taxon>
        <taxon>Bacillati</taxon>
        <taxon>Actinomycetota</taxon>
        <taxon>Actinomycetes</taxon>
        <taxon>Micrococcales</taxon>
        <taxon>Micrococcaceae</taxon>
        <taxon>Arthrobacter</taxon>
    </lineage>
</organism>
<evidence type="ECO:0000256" key="1">
    <source>
        <dbReference type="SAM" id="MobiDB-lite"/>
    </source>
</evidence>
<dbReference type="EMBL" id="CP093326">
    <property type="protein sequence ID" value="UNK44222.1"/>
    <property type="molecule type" value="Genomic_DNA"/>
</dbReference>
<evidence type="ECO:0000313" key="3">
    <source>
        <dbReference type="EMBL" id="UNK44222.1"/>
    </source>
</evidence>
<dbReference type="RefSeq" id="WP_241912749.1">
    <property type="nucleotide sequence ID" value="NZ_CP093326.1"/>
</dbReference>
<reference evidence="3 4" key="1">
    <citation type="submission" date="2022-03" db="EMBL/GenBank/DDBJ databases">
        <title>Isotopic signatures of nitrous oxide derived from detoxification processes.</title>
        <authorList>
            <person name="Behrendt U."/>
            <person name="Buchen C."/>
            <person name="Well R."/>
            <person name="Ulrich A."/>
            <person name="Rohe L."/>
            <person name="Kolb S."/>
            <person name="Schloter M."/>
            <person name="Horn M.A."/>
            <person name="Augustin J."/>
        </authorList>
    </citation>
    <scope>NUCLEOTIDE SEQUENCE [LARGE SCALE GENOMIC DNA]</scope>
    <source>
        <strain evidence="3 4">S4-C24</strain>
    </source>
</reference>
<name>A0ABY3W7A6_9MICC</name>
<keyword evidence="4" id="KW-1185">Reference proteome</keyword>
<dbReference type="Proteomes" id="UP000829069">
    <property type="component" value="Chromosome"/>
</dbReference>
<accession>A0ABY3W7A6</accession>
<evidence type="ECO:0000313" key="4">
    <source>
        <dbReference type="Proteomes" id="UP000829069"/>
    </source>
</evidence>
<protein>
    <recommendedName>
        <fullName evidence="5">4-hydroxybenzoate polyprenyltransferase</fullName>
    </recommendedName>
</protein>
<sequence>MLSQVLDAALVASEAAHVELPVPAWTIGAGIMAFFVLLMFATIAFTSVGQRHSAVEEQADPHRQHPNKHDHGQAARH</sequence>
<keyword evidence="2" id="KW-0812">Transmembrane</keyword>
<feature type="transmembrane region" description="Helical" evidence="2">
    <location>
        <begin position="25"/>
        <end position="45"/>
    </location>
</feature>
<keyword evidence="2" id="KW-0472">Membrane</keyword>
<evidence type="ECO:0008006" key="5">
    <source>
        <dbReference type="Google" id="ProtNLM"/>
    </source>
</evidence>
<feature type="compositionally biased region" description="Basic and acidic residues" evidence="1">
    <location>
        <begin position="53"/>
        <end position="77"/>
    </location>
</feature>